<reference evidence="1 2" key="1">
    <citation type="submission" date="2017-01" db="EMBL/GenBank/DDBJ databases">
        <title>Complete Genome Sequence of Paenalcaligenes hominis, Isolated from a paraplegic Patient with neurogenic bladder.</title>
        <authorList>
            <person name="Mukhopadhyay R."/>
            <person name="Joaquin J."/>
            <person name="Hogue R."/>
            <person name="Kilaru A."/>
            <person name="Jospin G."/>
            <person name="Mars K."/>
            <person name="Eisen J.A."/>
            <person name="Chaturvedi V."/>
        </authorList>
    </citation>
    <scope>NUCLEOTIDE SEQUENCE [LARGE SCALE GENOMIC DNA]</scope>
    <source>
        <strain evidence="1 2">15S00501</strain>
    </source>
</reference>
<accession>A0A1U9JYP7</accession>
<gene>
    <name evidence="1" type="ORF">PAEH1_03635</name>
</gene>
<name>A0A1U9JYP7_9BURK</name>
<organism evidence="1 2">
    <name type="scientific">Paenalcaligenes hominis</name>
    <dbReference type="NCBI Taxonomy" id="643674"/>
    <lineage>
        <taxon>Bacteria</taxon>
        <taxon>Pseudomonadati</taxon>
        <taxon>Pseudomonadota</taxon>
        <taxon>Betaproteobacteria</taxon>
        <taxon>Burkholderiales</taxon>
        <taxon>Alcaligenaceae</taxon>
        <taxon>Paenalcaligenes</taxon>
    </lineage>
</organism>
<dbReference type="STRING" id="643674.PAEH1_03635"/>
<dbReference type="EMBL" id="CP019697">
    <property type="protein sequence ID" value="AQS50886.1"/>
    <property type="molecule type" value="Genomic_DNA"/>
</dbReference>
<evidence type="ECO:0000313" key="1">
    <source>
        <dbReference type="EMBL" id="AQS50886.1"/>
    </source>
</evidence>
<dbReference type="AlphaFoldDB" id="A0A1U9JYP7"/>
<dbReference type="KEGG" id="phn:PAEH1_03635"/>
<proteinExistence type="predicted"/>
<protein>
    <submittedName>
        <fullName evidence="1">Uncharacterized protein</fullName>
    </submittedName>
</protein>
<sequence>MVKAALASGNKNIKRLEQITLGLIADQFTTDTLASAVKVVLLSPENWREELAQQPVDAMFVESAWKGNGWQWYKKVGYYSDEEFAPLSELLIHCRGRVFPRCSGTRKTLSTSTAFAKLQPYVTTFLPLTAVGSFPIWPPQAPSARPLAAALSTLRRRFTTCCPRPASGRTPRPTGALTTASVTLNAPSTWTRS</sequence>
<dbReference type="Proteomes" id="UP000189369">
    <property type="component" value="Chromosome"/>
</dbReference>
<evidence type="ECO:0000313" key="2">
    <source>
        <dbReference type="Proteomes" id="UP000189369"/>
    </source>
</evidence>